<keyword evidence="2" id="KW-1185">Reference proteome</keyword>
<name>A0A7C8M3T4_9PLEO</name>
<accession>A0A7C8M3T4</accession>
<comment type="caution">
    <text evidence="1">The sequence shown here is derived from an EMBL/GenBank/DDBJ whole genome shotgun (WGS) entry which is preliminary data.</text>
</comment>
<dbReference type="EMBL" id="JAADJZ010000026">
    <property type="protein sequence ID" value="KAF2866755.1"/>
    <property type="molecule type" value="Genomic_DNA"/>
</dbReference>
<proteinExistence type="predicted"/>
<protein>
    <recommendedName>
        <fullName evidence="3">C2H2-type domain-containing protein</fullName>
    </recommendedName>
</protein>
<evidence type="ECO:0000313" key="1">
    <source>
        <dbReference type="EMBL" id="KAF2866755.1"/>
    </source>
</evidence>
<dbReference type="AlphaFoldDB" id="A0A7C8M3T4"/>
<dbReference type="Proteomes" id="UP000481861">
    <property type="component" value="Unassembled WGS sequence"/>
</dbReference>
<evidence type="ECO:0008006" key="3">
    <source>
        <dbReference type="Google" id="ProtNLM"/>
    </source>
</evidence>
<reference evidence="1 2" key="1">
    <citation type="submission" date="2020-01" db="EMBL/GenBank/DDBJ databases">
        <authorList>
            <consortium name="DOE Joint Genome Institute"/>
            <person name="Haridas S."/>
            <person name="Albert R."/>
            <person name="Binder M."/>
            <person name="Bloem J."/>
            <person name="Labutti K."/>
            <person name="Salamov A."/>
            <person name="Andreopoulos B."/>
            <person name="Baker S.E."/>
            <person name="Barry K."/>
            <person name="Bills G."/>
            <person name="Bluhm B.H."/>
            <person name="Cannon C."/>
            <person name="Castanera R."/>
            <person name="Culley D.E."/>
            <person name="Daum C."/>
            <person name="Ezra D."/>
            <person name="Gonzalez J.B."/>
            <person name="Henrissat B."/>
            <person name="Kuo A."/>
            <person name="Liang C."/>
            <person name="Lipzen A."/>
            <person name="Lutzoni F."/>
            <person name="Magnuson J."/>
            <person name="Mondo S."/>
            <person name="Nolan M."/>
            <person name="Ohm R."/>
            <person name="Pangilinan J."/>
            <person name="Park H.-J.H."/>
            <person name="Ramirez L."/>
            <person name="Alfaro M."/>
            <person name="Sun H."/>
            <person name="Tritt A."/>
            <person name="Yoshinaga Y."/>
            <person name="Zwiers L.-H.L."/>
            <person name="Turgeon B.G."/>
            <person name="Goodwin S.B."/>
            <person name="Spatafora J.W."/>
            <person name="Crous P.W."/>
            <person name="Grigoriev I.V."/>
        </authorList>
    </citation>
    <scope>NUCLEOTIDE SEQUENCE [LARGE SCALE GENOMIC DNA]</scope>
    <source>
        <strain evidence="1 2">CBS 611.86</strain>
    </source>
</reference>
<sequence>MLRQTRATSWRMGPLRFAALSPNAVTCSRVTVRLQFILWTYVPSSIPRGYASVHGVICSVVDMKQKLAILAHSRAHEGEARSLYMCSRGCRAHFMSLYALALHEAYCEGDQPWIPLGKVPRREPHVTATERPTRNTMRIRLDRTTTVPSLIILARGPRDPPGRWFSKRKTLEEGIPGWGRNMRAGEERHE</sequence>
<organism evidence="1 2">
    <name type="scientific">Massariosphaeria phaeospora</name>
    <dbReference type="NCBI Taxonomy" id="100035"/>
    <lineage>
        <taxon>Eukaryota</taxon>
        <taxon>Fungi</taxon>
        <taxon>Dikarya</taxon>
        <taxon>Ascomycota</taxon>
        <taxon>Pezizomycotina</taxon>
        <taxon>Dothideomycetes</taxon>
        <taxon>Pleosporomycetidae</taxon>
        <taxon>Pleosporales</taxon>
        <taxon>Pleosporales incertae sedis</taxon>
        <taxon>Massariosphaeria</taxon>
    </lineage>
</organism>
<gene>
    <name evidence="1" type="ORF">BDV95DRAFT_196965</name>
</gene>
<evidence type="ECO:0000313" key="2">
    <source>
        <dbReference type="Proteomes" id="UP000481861"/>
    </source>
</evidence>